<feature type="binding site" evidence="7 8">
    <location>
        <position position="102"/>
    </location>
    <ligand>
        <name>S-adenosyl-L-methionine</name>
        <dbReference type="ChEBI" id="CHEBI:59789"/>
    </ligand>
</feature>
<dbReference type="InterPro" id="IPR029063">
    <property type="entry name" value="SAM-dependent_MTases_sf"/>
</dbReference>
<feature type="binding site" evidence="7 8">
    <location>
        <position position="76"/>
    </location>
    <ligand>
        <name>S-adenosyl-L-methionine</name>
        <dbReference type="ChEBI" id="CHEBI:59789"/>
    </ligand>
</feature>
<feature type="binding site" evidence="7 8">
    <location>
        <position position="27"/>
    </location>
    <ligand>
        <name>S-adenosyl-L-methionine</name>
        <dbReference type="ChEBI" id="CHEBI:59789"/>
    </ligand>
</feature>
<keyword evidence="3 7" id="KW-0489">Methyltransferase</keyword>
<feature type="domain" description="Ribosomal RNA adenine methylase transferase N-terminal" evidence="9">
    <location>
        <begin position="34"/>
        <end position="211"/>
    </location>
</feature>
<dbReference type="PROSITE" id="PS51689">
    <property type="entry name" value="SAM_RNA_A_N6_MT"/>
    <property type="match status" value="1"/>
</dbReference>
<evidence type="ECO:0000256" key="2">
    <source>
        <dbReference type="ARBA" id="ARBA00022552"/>
    </source>
</evidence>
<accession>A0ABW5DH47</accession>
<name>A0ABW5DH47_9HYPH</name>
<keyword evidence="6 7" id="KW-0694">RNA-binding</keyword>
<dbReference type="InterPro" id="IPR011530">
    <property type="entry name" value="rRNA_adenine_dimethylase"/>
</dbReference>
<sequence>MSFDGLPPLREVIRAHGLFAKKALGQNFLFDLNLTAKIARSAGGLEGVTVIEVGPGPGGLTRALLSEGASKVIAIERDERCLSALAEISERYPGRLEVIPGDALKTDFAALVAGVSPVKIVANLPYNVGTELLVRWLTVEPWPPFYESLTLMFQREVAERIVAQPGDSSYGRLGVLAGWRTEARIVFDVPPQAFTPPPKVTSSVVHIVPRTNPLPVDGARLARVTEAAFGQRRKMLRQSLKSLGGEALLEKAGIDPTRRAETLSIEEFVRLAQCI</sequence>
<comment type="catalytic activity">
    <reaction evidence="7">
        <text>adenosine(1518)/adenosine(1519) in 16S rRNA + 4 S-adenosyl-L-methionine = N(6)-dimethyladenosine(1518)/N(6)-dimethyladenosine(1519) in 16S rRNA + 4 S-adenosyl-L-homocysteine + 4 H(+)</text>
        <dbReference type="Rhea" id="RHEA:19609"/>
        <dbReference type="Rhea" id="RHEA-COMP:10232"/>
        <dbReference type="Rhea" id="RHEA-COMP:10233"/>
        <dbReference type="ChEBI" id="CHEBI:15378"/>
        <dbReference type="ChEBI" id="CHEBI:57856"/>
        <dbReference type="ChEBI" id="CHEBI:59789"/>
        <dbReference type="ChEBI" id="CHEBI:74411"/>
        <dbReference type="ChEBI" id="CHEBI:74493"/>
        <dbReference type="EC" id="2.1.1.182"/>
    </reaction>
</comment>
<dbReference type="PANTHER" id="PTHR11727">
    <property type="entry name" value="DIMETHYLADENOSINE TRANSFERASE"/>
    <property type="match status" value="1"/>
</dbReference>
<evidence type="ECO:0000256" key="5">
    <source>
        <dbReference type="ARBA" id="ARBA00022691"/>
    </source>
</evidence>
<dbReference type="GO" id="GO:0052908">
    <property type="term" value="F:16S rRNA (adenine(1518)-N(6)/adenine(1519)-N(6))-dimethyltransferase activity"/>
    <property type="evidence" value="ECO:0007669"/>
    <property type="project" value="UniProtKB-EC"/>
</dbReference>
<dbReference type="EMBL" id="JBHUIR010000034">
    <property type="protein sequence ID" value="MFD2260030.1"/>
    <property type="molecule type" value="Genomic_DNA"/>
</dbReference>
<dbReference type="Gene3D" id="1.10.8.100">
    <property type="entry name" value="Ribosomal RNA adenine dimethylase-like, domain 2"/>
    <property type="match status" value="1"/>
</dbReference>
<evidence type="ECO:0000256" key="3">
    <source>
        <dbReference type="ARBA" id="ARBA00022603"/>
    </source>
</evidence>
<feature type="binding site" evidence="7 8">
    <location>
        <position position="123"/>
    </location>
    <ligand>
        <name>S-adenosyl-L-methionine</name>
        <dbReference type="ChEBI" id="CHEBI:59789"/>
    </ligand>
</feature>
<gene>
    <name evidence="7 10" type="primary">rsmA</name>
    <name evidence="7" type="synonym">ksgA</name>
    <name evidence="10" type="ORF">ACFSMZ_09660</name>
</gene>
<dbReference type="Proteomes" id="UP001597373">
    <property type="component" value="Unassembled WGS sequence"/>
</dbReference>
<evidence type="ECO:0000313" key="11">
    <source>
        <dbReference type="Proteomes" id="UP001597373"/>
    </source>
</evidence>
<feature type="binding site" evidence="7 8">
    <location>
        <position position="29"/>
    </location>
    <ligand>
        <name>S-adenosyl-L-methionine</name>
        <dbReference type="ChEBI" id="CHEBI:59789"/>
    </ligand>
</feature>
<evidence type="ECO:0000256" key="8">
    <source>
        <dbReference type="PROSITE-ProRule" id="PRU01026"/>
    </source>
</evidence>
<evidence type="ECO:0000259" key="9">
    <source>
        <dbReference type="SMART" id="SM00650"/>
    </source>
</evidence>
<comment type="similarity">
    <text evidence="7">Belongs to the class I-like SAM-binding methyltransferase superfamily. rRNA adenine N(6)-methyltransferase family. RsmA subfamily.</text>
</comment>
<keyword evidence="1 7" id="KW-0963">Cytoplasm</keyword>
<evidence type="ECO:0000256" key="6">
    <source>
        <dbReference type="ARBA" id="ARBA00022884"/>
    </source>
</evidence>
<feature type="binding site" evidence="7 8">
    <location>
        <position position="54"/>
    </location>
    <ligand>
        <name>S-adenosyl-L-methionine</name>
        <dbReference type="ChEBI" id="CHEBI:59789"/>
    </ligand>
</feature>
<protein>
    <recommendedName>
        <fullName evidence="7">Ribosomal RNA small subunit methyltransferase A</fullName>
        <ecNumber evidence="7">2.1.1.182</ecNumber>
    </recommendedName>
    <alternativeName>
        <fullName evidence="7">16S rRNA (adenine(1518)-N(6)/adenine(1519)-N(6))-dimethyltransferase</fullName>
    </alternativeName>
    <alternativeName>
        <fullName evidence="7">16S rRNA dimethyladenosine transferase</fullName>
    </alternativeName>
    <alternativeName>
        <fullName evidence="7">16S rRNA dimethylase</fullName>
    </alternativeName>
    <alternativeName>
        <fullName evidence="7">S-adenosylmethionine-6-N', N'-adenosyl(rRNA) dimethyltransferase</fullName>
    </alternativeName>
</protein>
<dbReference type="Pfam" id="PF00398">
    <property type="entry name" value="RrnaAD"/>
    <property type="match status" value="1"/>
</dbReference>
<reference evidence="11" key="1">
    <citation type="journal article" date="2019" name="Int. J. Syst. Evol. Microbiol.">
        <title>The Global Catalogue of Microorganisms (GCM) 10K type strain sequencing project: providing services to taxonomists for standard genome sequencing and annotation.</title>
        <authorList>
            <consortium name="The Broad Institute Genomics Platform"/>
            <consortium name="The Broad Institute Genome Sequencing Center for Infectious Disease"/>
            <person name="Wu L."/>
            <person name="Ma J."/>
        </authorList>
    </citation>
    <scope>NUCLEOTIDE SEQUENCE [LARGE SCALE GENOMIC DNA]</scope>
    <source>
        <strain evidence="11">KCTC 23707</strain>
    </source>
</reference>
<dbReference type="InterPro" id="IPR020598">
    <property type="entry name" value="rRNA_Ade_methylase_Trfase_N"/>
</dbReference>
<dbReference type="Gene3D" id="3.40.50.150">
    <property type="entry name" value="Vaccinia Virus protein VP39"/>
    <property type="match status" value="1"/>
</dbReference>
<evidence type="ECO:0000256" key="4">
    <source>
        <dbReference type="ARBA" id="ARBA00022679"/>
    </source>
</evidence>
<dbReference type="CDD" id="cd02440">
    <property type="entry name" value="AdoMet_MTases"/>
    <property type="match status" value="1"/>
</dbReference>
<evidence type="ECO:0000256" key="1">
    <source>
        <dbReference type="ARBA" id="ARBA00022490"/>
    </source>
</evidence>
<dbReference type="EC" id="2.1.1.182" evidence="7"/>
<dbReference type="PANTHER" id="PTHR11727:SF7">
    <property type="entry name" value="DIMETHYLADENOSINE TRANSFERASE-RELATED"/>
    <property type="match status" value="1"/>
</dbReference>
<organism evidence="10 11">
    <name type="scientific">Chelativorans composti</name>
    <dbReference type="NCBI Taxonomy" id="768533"/>
    <lineage>
        <taxon>Bacteria</taxon>
        <taxon>Pseudomonadati</taxon>
        <taxon>Pseudomonadota</taxon>
        <taxon>Alphaproteobacteria</taxon>
        <taxon>Hyphomicrobiales</taxon>
        <taxon>Phyllobacteriaceae</taxon>
        <taxon>Chelativorans</taxon>
    </lineage>
</organism>
<dbReference type="PROSITE" id="PS01131">
    <property type="entry name" value="RRNA_A_DIMETH"/>
    <property type="match status" value="1"/>
</dbReference>
<dbReference type="RefSeq" id="WP_165278772.1">
    <property type="nucleotide sequence ID" value="NZ_BAABGS010000075.1"/>
</dbReference>
<keyword evidence="11" id="KW-1185">Reference proteome</keyword>
<keyword evidence="2 7" id="KW-0698">rRNA processing</keyword>
<proteinExistence type="inferred from homology"/>
<keyword evidence="5 7" id="KW-0949">S-adenosyl-L-methionine</keyword>
<dbReference type="HAMAP" id="MF_00607">
    <property type="entry name" value="16SrRNA_methyltr_A"/>
    <property type="match status" value="1"/>
</dbReference>
<dbReference type="InterPro" id="IPR023165">
    <property type="entry name" value="rRNA_Ade_diMease-like_C"/>
</dbReference>
<dbReference type="InterPro" id="IPR020596">
    <property type="entry name" value="rRNA_Ade_Mease_Trfase_CS"/>
</dbReference>
<dbReference type="InterPro" id="IPR001737">
    <property type="entry name" value="KsgA/Erm"/>
</dbReference>
<dbReference type="SUPFAM" id="SSF53335">
    <property type="entry name" value="S-adenosyl-L-methionine-dependent methyltransferases"/>
    <property type="match status" value="1"/>
</dbReference>
<dbReference type="NCBIfam" id="TIGR00755">
    <property type="entry name" value="ksgA"/>
    <property type="match status" value="1"/>
</dbReference>
<comment type="function">
    <text evidence="7">Specifically dimethylates two adjacent adenosines (A1518 and A1519) in the loop of a conserved hairpin near the 3'-end of 16S rRNA in the 30S particle. May play a critical role in biogenesis of 30S subunits.</text>
</comment>
<comment type="subcellular location">
    <subcellularLocation>
        <location evidence="7">Cytoplasm</location>
    </subcellularLocation>
</comment>
<evidence type="ECO:0000313" key="10">
    <source>
        <dbReference type="EMBL" id="MFD2260030.1"/>
    </source>
</evidence>
<comment type="caution">
    <text evidence="10">The sequence shown here is derived from an EMBL/GenBank/DDBJ whole genome shotgun (WGS) entry which is preliminary data.</text>
</comment>
<keyword evidence="4 7" id="KW-0808">Transferase</keyword>
<dbReference type="SMART" id="SM00650">
    <property type="entry name" value="rADc"/>
    <property type="match status" value="1"/>
</dbReference>
<evidence type="ECO:0000256" key="7">
    <source>
        <dbReference type="HAMAP-Rule" id="MF_00607"/>
    </source>
</evidence>